<dbReference type="Pfam" id="PF01822">
    <property type="entry name" value="WSC"/>
    <property type="match status" value="2"/>
</dbReference>
<evidence type="ECO:0000256" key="4">
    <source>
        <dbReference type="ARBA" id="ARBA00022989"/>
    </source>
</evidence>
<dbReference type="PANTHER" id="PTHR24269:SF16">
    <property type="entry name" value="PROTEIN SLG1"/>
    <property type="match status" value="1"/>
</dbReference>
<feature type="domain" description="WSC" evidence="8">
    <location>
        <begin position="91"/>
        <end position="189"/>
    </location>
</feature>
<dbReference type="SMR" id="A0A194VXK1"/>
<reference evidence="9" key="1">
    <citation type="submission" date="2014-12" db="EMBL/GenBank/DDBJ databases">
        <title>Genome Sequence of Valsa Canker Pathogens Uncovers a Specific Adaption of Colonization on Woody Bark.</title>
        <authorList>
            <person name="Yin Z."/>
            <person name="Liu H."/>
            <person name="Gao X."/>
            <person name="Li Z."/>
            <person name="Song N."/>
            <person name="Ke X."/>
            <person name="Dai Q."/>
            <person name="Wu Y."/>
            <person name="Sun Y."/>
            <person name="Xu J.-R."/>
            <person name="Kang Z.K."/>
            <person name="Wang L."/>
            <person name="Huang L."/>
        </authorList>
    </citation>
    <scope>NUCLEOTIDE SEQUENCE [LARGE SCALE GENOMIC DNA]</scope>
    <source>
        <strain evidence="9">03-8</strain>
    </source>
</reference>
<dbReference type="InterPro" id="IPR051836">
    <property type="entry name" value="Kremen_rcpt"/>
</dbReference>
<keyword evidence="5" id="KW-0472">Membrane</keyword>
<dbReference type="SMART" id="SM00321">
    <property type="entry name" value="WSC"/>
    <property type="match status" value="1"/>
</dbReference>
<keyword evidence="2" id="KW-0812">Transmembrane</keyword>
<comment type="subcellular location">
    <subcellularLocation>
        <location evidence="1">Membrane</location>
        <topology evidence="1">Single-pass membrane protein</topology>
    </subcellularLocation>
</comment>
<evidence type="ECO:0000313" key="10">
    <source>
        <dbReference type="Proteomes" id="UP000078559"/>
    </source>
</evidence>
<organism evidence="9 10">
    <name type="scientific">Cytospora mali</name>
    <name type="common">Apple Valsa canker fungus</name>
    <name type="synonym">Valsa mali</name>
    <dbReference type="NCBI Taxonomy" id="578113"/>
    <lineage>
        <taxon>Eukaryota</taxon>
        <taxon>Fungi</taxon>
        <taxon>Dikarya</taxon>
        <taxon>Ascomycota</taxon>
        <taxon>Pezizomycotina</taxon>
        <taxon>Sordariomycetes</taxon>
        <taxon>Sordariomycetidae</taxon>
        <taxon>Diaporthales</taxon>
        <taxon>Cytosporaceae</taxon>
        <taxon>Cytospora</taxon>
    </lineage>
</organism>
<dbReference type="InterPro" id="IPR002889">
    <property type="entry name" value="WSC_carb-bd"/>
</dbReference>
<evidence type="ECO:0000256" key="3">
    <source>
        <dbReference type="ARBA" id="ARBA00022729"/>
    </source>
</evidence>
<dbReference type="Proteomes" id="UP000078559">
    <property type="component" value="Chromosome 4"/>
</dbReference>
<dbReference type="PROSITE" id="PS51257">
    <property type="entry name" value="PROKAR_LIPOPROTEIN"/>
    <property type="match status" value="1"/>
</dbReference>
<keyword evidence="3 7" id="KW-0732">Signal</keyword>
<feature type="chain" id="PRO_5008266962" evidence="7">
    <location>
        <begin position="22"/>
        <end position="356"/>
    </location>
</feature>
<evidence type="ECO:0000256" key="6">
    <source>
        <dbReference type="ARBA" id="ARBA00023180"/>
    </source>
</evidence>
<dbReference type="OrthoDB" id="5985073at2759"/>
<evidence type="ECO:0000313" key="9">
    <source>
        <dbReference type="EMBL" id="KUI68971.1"/>
    </source>
</evidence>
<dbReference type="PANTHER" id="PTHR24269">
    <property type="entry name" value="KREMEN PROTEIN"/>
    <property type="match status" value="1"/>
</dbReference>
<feature type="domain" description="WSC" evidence="8">
    <location>
        <begin position="205"/>
        <end position="307"/>
    </location>
</feature>
<evidence type="ECO:0000256" key="1">
    <source>
        <dbReference type="ARBA" id="ARBA00004167"/>
    </source>
</evidence>
<dbReference type="AlphaFoldDB" id="A0A194VXK1"/>
<keyword evidence="4" id="KW-1133">Transmembrane helix</keyword>
<dbReference type="PROSITE" id="PS51212">
    <property type="entry name" value="WSC"/>
    <property type="match status" value="2"/>
</dbReference>
<evidence type="ECO:0000256" key="7">
    <source>
        <dbReference type="SAM" id="SignalP"/>
    </source>
</evidence>
<protein>
    <submittedName>
        <fullName evidence="9">Xylosyltransferase oxt</fullName>
    </submittedName>
</protein>
<keyword evidence="6" id="KW-0325">Glycoprotein</keyword>
<proteinExistence type="predicted"/>
<name>A0A194VXK1_CYTMA</name>
<evidence type="ECO:0000256" key="5">
    <source>
        <dbReference type="ARBA" id="ARBA00023136"/>
    </source>
</evidence>
<evidence type="ECO:0000256" key="2">
    <source>
        <dbReference type="ARBA" id="ARBA00022692"/>
    </source>
</evidence>
<accession>A0A194VXK1</accession>
<dbReference type="GO" id="GO:0005886">
    <property type="term" value="C:plasma membrane"/>
    <property type="evidence" value="ECO:0007669"/>
    <property type="project" value="TreeGrafter"/>
</dbReference>
<evidence type="ECO:0000259" key="8">
    <source>
        <dbReference type="PROSITE" id="PS51212"/>
    </source>
</evidence>
<dbReference type="EMBL" id="CM003101">
    <property type="protein sequence ID" value="KUI68971.1"/>
    <property type="molecule type" value="Genomic_DNA"/>
</dbReference>
<keyword evidence="10" id="KW-1185">Reference proteome</keyword>
<gene>
    <name evidence="9" type="ORF">VM1G_04657</name>
</gene>
<feature type="signal peptide" evidence="7">
    <location>
        <begin position="1"/>
        <end position="21"/>
    </location>
</feature>
<sequence>MSLRQYFTAASITACLALANAGVIARQSGTTIEFCTKASYSTGACPYAQPTLGTGTCGNLTVASSVCYTFDDFPNAPSSLIDDVNYIYIPDGAITGCNLYNDTVDDVRALTHHVVDWVNNSSTPQKCRSGCDAEGYGLAAVEHGQECWCGNTIIDKAYPVPKEKCDSPCAGDANQTCGGYGYMNLYARNGFNFTIGGPSKTPPEGLIEVSCFNDTDAHERLLPYQPVGCRYQPERLRTAVGCMDDCSSLGYKYAGLQNGKECWCGYFPPPLHHEGGKCDIPCEDSAAVHPVSWCIAGVNIDNINLCIKPLPMTVSFLQTCMTSPMHEIRQCVAGPLTTGWDTGHGEQDADAIWGPD</sequence>